<dbReference type="Proteomes" id="UP000054007">
    <property type="component" value="Unassembled WGS sequence"/>
</dbReference>
<feature type="compositionally biased region" description="Pro residues" evidence="1">
    <location>
        <begin position="406"/>
        <end position="421"/>
    </location>
</feature>
<evidence type="ECO:0000256" key="1">
    <source>
        <dbReference type="SAM" id="MobiDB-lite"/>
    </source>
</evidence>
<dbReference type="OrthoDB" id="3029222at2759"/>
<organism evidence="2 3">
    <name type="scientific">Cylindrobasidium torrendii FP15055 ss-10</name>
    <dbReference type="NCBI Taxonomy" id="1314674"/>
    <lineage>
        <taxon>Eukaryota</taxon>
        <taxon>Fungi</taxon>
        <taxon>Dikarya</taxon>
        <taxon>Basidiomycota</taxon>
        <taxon>Agaricomycotina</taxon>
        <taxon>Agaricomycetes</taxon>
        <taxon>Agaricomycetidae</taxon>
        <taxon>Agaricales</taxon>
        <taxon>Marasmiineae</taxon>
        <taxon>Physalacriaceae</taxon>
        <taxon>Cylindrobasidium</taxon>
    </lineage>
</organism>
<accession>A0A0D7B556</accession>
<dbReference type="AlphaFoldDB" id="A0A0D7B556"/>
<reference evidence="2 3" key="1">
    <citation type="journal article" date="2015" name="Fungal Genet. Biol.">
        <title>Evolution of novel wood decay mechanisms in Agaricales revealed by the genome sequences of Fistulina hepatica and Cylindrobasidium torrendii.</title>
        <authorList>
            <person name="Floudas D."/>
            <person name="Held B.W."/>
            <person name="Riley R."/>
            <person name="Nagy L.G."/>
            <person name="Koehler G."/>
            <person name="Ransdell A.S."/>
            <person name="Younus H."/>
            <person name="Chow J."/>
            <person name="Chiniquy J."/>
            <person name="Lipzen A."/>
            <person name="Tritt A."/>
            <person name="Sun H."/>
            <person name="Haridas S."/>
            <person name="LaButti K."/>
            <person name="Ohm R.A."/>
            <person name="Kues U."/>
            <person name="Blanchette R.A."/>
            <person name="Grigoriev I.V."/>
            <person name="Minto R.E."/>
            <person name="Hibbett D.S."/>
        </authorList>
    </citation>
    <scope>NUCLEOTIDE SEQUENCE [LARGE SCALE GENOMIC DNA]</scope>
    <source>
        <strain evidence="2 3">FP15055 ss-10</strain>
    </source>
</reference>
<feature type="compositionally biased region" description="Polar residues" evidence="1">
    <location>
        <begin position="466"/>
        <end position="480"/>
    </location>
</feature>
<gene>
    <name evidence="2" type="ORF">CYLTODRAFT_424990</name>
</gene>
<proteinExistence type="predicted"/>
<dbReference type="EMBL" id="KN880624">
    <property type="protein sequence ID" value="KIY64661.1"/>
    <property type="molecule type" value="Genomic_DNA"/>
</dbReference>
<sequence>MSSSTIPAPFVSSEIPHWPGLPANEIHGVLGAVFGNYAVATPNARIMVIPIVGGERSLILRKDFRFGTDDPICHPQLYHRGNRNLACMMAPSVEMDVNHCFRPWQDSWWTECPGLGGIGRMDPDMRRTLSQQSKAYYDKAIKQHCEDIRMGRYPHIKRVDEFDTQKLKDDIFLLKKYWAFCGKPGTLQDVKLRFVNAQRQELNIRSRVDDQLIYAPLLTPTNSTPRLCDHRRMGAVTTNFGIACMLHTAGLPVWYVYQAKYVDRTKFRRFMSDDEVERINGCIEIPPFVNQMGECRRVPYLDWLTGGQDFITRTAVDNAVVLYKGPPHLPERYSAMSSLLGRFTCGWKEEPIQPGFGSPSHHVEHDFSLPESEPPAMPDQPEYDFDFSYAASASPPRNVEVEDHAPPPPMSSSSLPPPAEPVPSSSSLSLLGNSASSSNLKRRLPDSNTSLSAPHCSTKKPRIGKNKSNSGTTIRTNQPAARSRWDTVDAPFMPTPVSGWYRMMQALGKKTNLNPRDTPTFRGVKVVHSWSVLPDAAMLANIKNPETRARYLLTFCRLLPLLEFNVEMLDDPSVSPEKFFIHQKKWRVMLGLGKDGKDNSHAATVRAQIEDQLAALLVEADNAPRVDLRKINAQPARWMGEELAPANSSEMPHPSTSTTREILKFICEVNFRVELLTLDYFLFDFSAPGTTPPTPVERRQEVFQLISYFSASALPEWINDGDGFASDDMRERFDALCGLSTVMEQWTLHPLCCLRPGSLVLVQRAQCQALLEKDQLNDGKVNSFEELVAEHYISSYALIFARPPTVPHHSRGSEP</sequence>
<feature type="compositionally biased region" description="Low complexity" evidence="1">
    <location>
        <begin position="422"/>
        <end position="438"/>
    </location>
</feature>
<evidence type="ECO:0000313" key="3">
    <source>
        <dbReference type="Proteomes" id="UP000054007"/>
    </source>
</evidence>
<name>A0A0D7B556_9AGAR</name>
<protein>
    <submittedName>
        <fullName evidence="2">Uncharacterized protein</fullName>
    </submittedName>
</protein>
<evidence type="ECO:0000313" key="2">
    <source>
        <dbReference type="EMBL" id="KIY64661.1"/>
    </source>
</evidence>
<keyword evidence="3" id="KW-1185">Reference proteome</keyword>
<feature type="region of interest" description="Disordered" evidence="1">
    <location>
        <begin position="356"/>
        <end position="484"/>
    </location>
</feature>